<organism evidence="1 2">
    <name type="scientific">Acanthamoeba castellanii (strain ATCC 30010 / Neff)</name>
    <dbReference type="NCBI Taxonomy" id="1257118"/>
    <lineage>
        <taxon>Eukaryota</taxon>
        <taxon>Amoebozoa</taxon>
        <taxon>Discosea</taxon>
        <taxon>Longamoebia</taxon>
        <taxon>Centramoebida</taxon>
        <taxon>Acanthamoebidae</taxon>
        <taxon>Acanthamoeba</taxon>
    </lineage>
</organism>
<evidence type="ECO:0000313" key="2">
    <source>
        <dbReference type="Proteomes" id="UP000011083"/>
    </source>
</evidence>
<name>L8GLN4_ACACF</name>
<sequence>MSKYRFKKLKTIWRERWEAEQEGNKENVPPFVINGSLKSSATRYEKEAASRYSSRTYVTTTATAIA</sequence>
<protein>
    <submittedName>
        <fullName evidence="1">Uncharacterized protein</fullName>
    </submittedName>
</protein>
<proteinExistence type="predicted"/>
<dbReference type="EMBL" id="KB008103">
    <property type="protein sequence ID" value="ELR13091.1"/>
    <property type="molecule type" value="Genomic_DNA"/>
</dbReference>
<reference evidence="1 2" key="1">
    <citation type="journal article" date="2013" name="Genome Biol.">
        <title>Genome of Acanthamoeba castellanii highlights extensive lateral gene transfer and early evolution of tyrosine kinase signaling.</title>
        <authorList>
            <person name="Clarke M."/>
            <person name="Lohan A.J."/>
            <person name="Liu B."/>
            <person name="Lagkouvardos I."/>
            <person name="Roy S."/>
            <person name="Zafar N."/>
            <person name="Bertelli C."/>
            <person name="Schilde C."/>
            <person name="Kianianmomeni A."/>
            <person name="Burglin T.R."/>
            <person name="Frech C."/>
            <person name="Turcotte B."/>
            <person name="Kopec K.O."/>
            <person name="Synnott J.M."/>
            <person name="Choo C."/>
            <person name="Paponov I."/>
            <person name="Finkler A."/>
            <person name="Soon Heng Tan C."/>
            <person name="Hutchins A.P."/>
            <person name="Weinmeier T."/>
            <person name="Rattei T."/>
            <person name="Chu J.S."/>
            <person name="Gimenez G."/>
            <person name="Irimia M."/>
            <person name="Rigden D.J."/>
            <person name="Fitzpatrick D.A."/>
            <person name="Lorenzo-Morales J."/>
            <person name="Bateman A."/>
            <person name="Chiu C.H."/>
            <person name="Tang P."/>
            <person name="Hegemann P."/>
            <person name="Fromm H."/>
            <person name="Raoult D."/>
            <person name="Greub G."/>
            <person name="Miranda-Saavedra D."/>
            <person name="Chen N."/>
            <person name="Nash P."/>
            <person name="Ginger M.L."/>
            <person name="Horn M."/>
            <person name="Schaap P."/>
            <person name="Caler L."/>
            <person name="Loftus B."/>
        </authorList>
    </citation>
    <scope>NUCLEOTIDE SEQUENCE [LARGE SCALE GENOMIC DNA]</scope>
    <source>
        <strain evidence="1 2">Neff</strain>
    </source>
</reference>
<dbReference type="GeneID" id="14913655"/>
<accession>L8GLN4</accession>
<dbReference type="Proteomes" id="UP000011083">
    <property type="component" value="Unassembled WGS sequence"/>
</dbReference>
<evidence type="ECO:0000313" key="1">
    <source>
        <dbReference type="EMBL" id="ELR13091.1"/>
    </source>
</evidence>
<keyword evidence="2" id="KW-1185">Reference proteome</keyword>
<gene>
    <name evidence="1" type="ORF">ACA1_097770</name>
</gene>
<dbReference type="KEGG" id="acan:ACA1_097770"/>
<dbReference type="RefSeq" id="XP_004335104.1">
    <property type="nucleotide sequence ID" value="XM_004335056.1"/>
</dbReference>
<dbReference type="VEuPathDB" id="AmoebaDB:ACA1_097770"/>
<dbReference type="AlphaFoldDB" id="L8GLN4"/>